<organism evidence="1 2">
    <name type="scientific">Selenomonas ruminantium</name>
    <dbReference type="NCBI Taxonomy" id="971"/>
    <lineage>
        <taxon>Bacteria</taxon>
        <taxon>Bacillati</taxon>
        <taxon>Bacillota</taxon>
        <taxon>Negativicutes</taxon>
        <taxon>Selenomonadales</taxon>
        <taxon>Selenomonadaceae</taxon>
        <taxon>Selenomonas</taxon>
    </lineage>
</organism>
<dbReference type="Proteomes" id="UP000183639">
    <property type="component" value="Unassembled WGS sequence"/>
</dbReference>
<dbReference type="AlphaFoldDB" id="A0A1I3GBB0"/>
<reference evidence="1 2" key="1">
    <citation type="submission" date="2016-10" db="EMBL/GenBank/DDBJ databases">
        <authorList>
            <person name="de Groot N.N."/>
        </authorList>
    </citation>
    <scope>NUCLEOTIDE SEQUENCE [LARGE SCALE GENOMIC DNA]</scope>
    <source>
        <strain evidence="1 2">Z108</strain>
    </source>
</reference>
<sequence>MKTRIMTLLAVLMMGLSSICMAHVSGGSIDGMINTSVGPKVAIYTCEGYSVGTIVEYPGDYPLEDHDVIEALNGGYLTQVGYVSVKDLRTGSSGNVFRIDAVGLSEYTAKAWLANGGSF</sequence>
<gene>
    <name evidence="1" type="ORF">SAMN04487861_12134</name>
</gene>
<dbReference type="OrthoDB" id="1666330at2"/>
<protein>
    <submittedName>
        <fullName evidence="1">Uncharacterized protein</fullName>
    </submittedName>
</protein>
<dbReference type="RefSeq" id="WP_075428118.1">
    <property type="nucleotide sequence ID" value="NZ_FOQK01000021.1"/>
</dbReference>
<accession>A0A1I3GBB0</accession>
<proteinExistence type="predicted"/>
<evidence type="ECO:0000313" key="2">
    <source>
        <dbReference type="Proteomes" id="UP000183639"/>
    </source>
</evidence>
<dbReference type="EMBL" id="FOQK01000021">
    <property type="protein sequence ID" value="SFI20760.1"/>
    <property type="molecule type" value="Genomic_DNA"/>
</dbReference>
<name>A0A1I3GBB0_SELRU</name>
<evidence type="ECO:0000313" key="1">
    <source>
        <dbReference type="EMBL" id="SFI20760.1"/>
    </source>
</evidence>